<protein>
    <submittedName>
        <fullName evidence="1">Uncharacterized protein</fullName>
    </submittedName>
</protein>
<dbReference type="AlphaFoldDB" id="A0A6C0J4X1"/>
<sequence length="153" mass="16512">MFQGFNFQSANNYAAFPQAGGYQQQEQVPLVSQVAQVAQAAQAVQVAQVAQAVESPIQQAEPTNYQTAEQQKAMQQVEVQQQSNVSGHNEYEDNYLSTQGSFMILDGTAVNSNRQYSNTIDNAPGYTTKFGNGAIAGKPVFGTLDPNSAYASF</sequence>
<evidence type="ECO:0000313" key="1">
    <source>
        <dbReference type="EMBL" id="QHT99666.1"/>
    </source>
</evidence>
<organism evidence="1">
    <name type="scientific">viral metagenome</name>
    <dbReference type="NCBI Taxonomy" id="1070528"/>
    <lineage>
        <taxon>unclassified sequences</taxon>
        <taxon>metagenomes</taxon>
        <taxon>organismal metagenomes</taxon>
    </lineage>
</organism>
<accession>A0A6C0J4X1</accession>
<dbReference type="EMBL" id="MN740312">
    <property type="protein sequence ID" value="QHT99666.1"/>
    <property type="molecule type" value="Genomic_DNA"/>
</dbReference>
<name>A0A6C0J4X1_9ZZZZ</name>
<proteinExistence type="predicted"/>
<reference evidence="1" key="1">
    <citation type="journal article" date="2020" name="Nature">
        <title>Giant virus diversity and host interactions through global metagenomics.</title>
        <authorList>
            <person name="Schulz F."/>
            <person name="Roux S."/>
            <person name="Paez-Espino D."/>
            <person name="Jungbluth S."/>
            <person name="Walsh D.A."/>
            <person name="Denef V.J."/>
            <person name="McMahon K.D."/>
            <person name="Konstantinidis K.T."/>
            <person name="Eloe-Fadrosh E.A."/>
            <person name="Kyrpides N.C."/>
            <person name="Woyke T."/>
        </authorList>
    </citation>
    <scope>NUCLEOTIDE SEQUENCE</scope>
    <source>
        <strain evidence="1">GVMAG-M-3300025727-45</strain>
    </source>
</reference>